<organism evidence="1">
    <name type="scientific">uncultured Caudovirales phage</name>
    <dbReference type="NCBI Taxonomy" id="2100421"/>
    <lineage>
        <taxon>Viruses</taxon>
        <taxon>Duplodnaviria</taxon>
        <taxon>Heunggongvirae</taxon>
        <taxon>Uroviricota</taxon>
        <taxon>Caudoviricetes</taxon>
        <taxon>Peduoviridae</taxon>
        <taxon>Maltschvirus</taxon>
        <taxon>Maltschvirus maltsch</taxon>
    </lineage>
</organism>
<evidence type="ECO:0000313" key="1">
    <source>
        <dbReference type="EMBL" id="CAB4134488.1"/>
    </source>
</evidence>
<dbReference type="EMBL" id="LR796284">
    <property type="protein sequence ID" value="CAB4134488.1"/>
    <property type="molecule type" value="Genomic_DNA"/>
</dbReference>
<protein>
    <submittedName>
        <fullName evidence="1">Uncharacterized protein</fullName>
    </submittedName>
</protein>
<reference evidence="1" key="1">
    <citation type="submission" date="2020-04" db="EMBL/GenBank/DDBJ databases">
        <authorList>
            <person name="Chiriac C."/>
            <person name="Salcher M."/>
            <person name="Ghai R."/>
            <person name="Kavagutti S V."/>
        </authorList>
    </citation>
    <scope>NUCLEOTIDE SEQUENCE</scope>
</reference>
<name>A0A6J5LIP2_9CAUD</name>
<gene>
    <name evidence="1" type="ORF">UFOVP273_107</name>
</gene>
<accession>A0A6J5LIP2</accession>
<sequence length="109" mass="12067">MQVTSNITNFDYWYNRNWYTMPSSYDLAEAAYKQGVADGQFVTHRDLPAALVAREVQPALRQVGTVVSAVDDGVAMTEVEWSVRLDDLPQGAAVYVATLPIPPASKEEM</sequence>
<proteinExistence type="predicted"/>